<dbReference type="EMBL" id="WEGK01000008">
    <property type="protein sequence ID" value="MQY20981.1"/>
    <property type="molecule type" value="Genomic_DNA"/>
</dbReference>
<dbReference type="GO" id="GO:0016787">
    <property type="term" value="F:hydrolase activity"/>
    <property type="evidence" value="ECO:0007669"/>
    <property type="project" value="UniProtKB-KW"/>
</dbReference>
<sequence>MSFKDPAIAWRPALVARLFQVGFPILGRLLLESPKLQFATKSVAVPERITIPTRHGDVAALLYSPVRADIEAESSAGRRPPVHLLFHGGAFVVRRPEQEDNVARFLASEVGCFVVVPDYDVSPQVRFPVAEQECYDVYSWLIERAGTHGWDPVRVSVGGASAGAKLALSVIVQALRDGRSTPVAASLEYGVSDFSLPDESRTSPRRFPVVGPWMLRMVRETYFLGADLTDPLVSPARYPSPGDFPPLLVLTSGLDTLRHDMRAFAGRVRAHGVKVDHHEFAGVDHGFTHFQPAGTARAAVEMIGDHLRSAYDMAVR</sequence>
<feature type="domain" description="Alpha/beta hydrolase fold-3" evidence="2">
    <location>
        <begin position="84"/>
        <end position="288"/>
    </location>
</feature>
<protein>
    <submittedName>
        <fullName evidence="3">Acetyl esterase</fullName>
        <ecNumber evidence="3">3.1.1.-</ecNumber>
    </submittedName>
</protein>
<dbReference type="Proteomes" id="UP000438448">
    <property type="component" value="Unassembled WGS sequence"/>
</dbReference>
<dbReference type="PANTHER" id="PTHR48081:SF8">
    <property type="entry name" value="ALPHA_BETA HYDROLASE FOLD-3 DOMAIN-CONTAINING PROTEIN-RELATED"/>
    <property type="match status" value="1"/>
</dbReference>
<evidence type="ECO:0000259" key="2">
    <source>
        <dbReference type="Pfam" id="PF07859"/>
    </source>
</evidence>
<dbReference type="EC" id="3.1.1.-" evidence="3"/>
<dbReference type="Gene3D" id="3.40.50.1820">
    <property type="entry name" value="alpha/beta hydrolase"/>
    <property type="match status" value="1"/>
</dbReference>
<dbReference type="InterPro" id="IPR050300">
    <property type="entry name" value="GDXG_lipolytic_enzyme"/>
</dbReference>
<accession>A0A7K0D5Z5</accession>
<keyword evidence="4" id="KW-1185">Reference proteome</keyword>
<evidence type="ECO:0000313" key="3">
    <source>
        <dbReference type="EMBL" id="MQY20981.1"/>
    </source>
</evidence>
<evidence type="ECO:0000313" key="4">
    <source>
        <dbReference type="Proteomes" id="UP000438448"/>
    </source>
</evidence>
<dbReference type="PANTHER" id="PTHR48081">
    <property type="entry name" value="AB HYDROLASE SUPERFAMILY PROTEIN C4A8.06C"/>
    <property type="match status" value="1"/>
</dbReference>
<evidence type="ECO:0000256" key="1">
    <source>
        <dbReference type="ARBA" id="ARBA00022801"/>
    </source>
</evidence>
<dbReference type="SUPFAM" id="SSF53474">
    <property type="entry name" value="alpha/beta-Hydrolases"/>
    <property type="match status" value="1"/>
</dbReference>
<dbReference type="Pfam" id="PF07859">
    <property type="entry name" value="Abhydrolase_3"/>
    <property type="match status" value="1"/>
</dbReference>
<dbReference type="InterPro" id="IPR029058">
    <property type="entry name" value="AB_hydrolase_fold"/>
</dbReference>
<gene>
    <name evidence="3" type="primary">aes_2</name>
    <name evidence="3" type="ORF">NRB20_40900</name>
</gene>
<organism evidence="3 4">
    <name type="scientific">Nocardia macrotermitis</name>
    <dbReference type="NCBI Taxonomy" id="2585198"/>
    <lineage>
        <taxon>Bacteria</taxon>
        <taxon>Bacillati</taxon>
        <taxon>Actinomycetota</taxon>
        <taxon>Actinomycetes</taxon>
        <taxon>Mycobacteriales</taxon>
        <taxon>Nocardiaceae</taxon>
        <taxon>Nocardia</taxon>
    </lineage>
</organism>
<keyword evidence="1 3" id="KW-0378">Hydrolase</keyword>
<reference evidence="3 4" key="1">
    <citation type="submission" date="2019-10" db="EMBL/GenBank/DDBJ databases">
        <title>Nocardia macrotermitis sp. nov. and Nocardia aurantia sp. nov., isolated from the gut of fungus growing-termite Macrotermes natalensis.</title>
        <authorList>
            <person name="Benndorf R."/>
            <person name="Schwitalla J."/>
            <person name="Martin K."/>
            <person name="De Beer W."/>
            <person name="Kaster A.-K."/>
            <person name="Vollmers J."/>
            <person name="Poulsen M."/>
            <person name="Beemelmanns C."/>
        </authorList>
    </citation>
    <scope>NUCLEOTIDE SEQUENCE [LARGE SCALE GENOMIC DNA]</scope>
    <source>
        <strain evidence="3 4">RB20</strain>
    </source>
</reference>
<dbReference type="AlphaFoldDB" id="A0A7K0D5Z5"/>
<dbReference type="InterPro" id="IPR013094">
    <property type="entry name" value="AB_hydrolase_3"/>
</dbReference>
<dbReference type="RefSeq" id="WP_194289942.1">
    <property type="nucleotide sequence ID" value="NZ_WEGK01000008.1"/>
</dbReference>
<comment type="caution">
    <text evidence="3">The sequence shown here is derived from an EMBL/GenBank/DDBJ whole genome shotgun (WGS) entry which is preliminary data.</text>
</comment>
<proteinExistence type="predicted"/>
<name>A0A7K0D5Z5_9NOCA</name>